<dbReference type="GO" id="GO:0005975">
    <property type="term" value="P:carbohydrate metabolic process"/>
    <property type="evidence" value="ECO:0007669"/>
    <property type="project" value="InterPro"/>
</dbReference>
<dbReference type="Gene3D" id="1.50.10.10">
    <property type="match status" value="1"/>
</dbReference>
<evidence type="ECO:0000259" key="2">
    <source>
        <dbReference type="Pfam" id="PF17389"/>
    </source>
</evidence>
<dbReference type="Pfam" id="PF17389">
    <property type="entry name" value="Bac_rhamnosid6H"/>
    <property type="match status" value="1"/>
</dbReference>
<reference evidence="4 5" key="1">
    <citation type="submission" date="2019-09" db="EMBL/GenBank/DDBJ databases">
        <title>Genome sequence and assembly of Adhaeribacter sp.</title>
        <authorList>
            <person name="Chhetri G."/>
        </authorList>
    </citation>
    <scope>NUCLEOTIDE SEQUENCE [LARGE SCALE GENOMIC DNA]</scope>
    <source>
        <strain evidence="4 5">DK36</strain>
    </source>
</reference>
<gene>
    <name evidence="4" type="ORF">F0145_20440</name>
</gene>
<dbReference type="AlphaFoldDB" id="A0A5M6D3Z1"/>
<feature type="chain" id="PRO_5024279809" evidence="1">
    <location>
        <begin position="21"/>
        <end position="792"/>
    </location>
</feature>
<dbReference type="Gene3D" id="2.60.120.260">
    <property type="entry name" value="Galactose-binding domain-like"/>
    <property type="match status" value="2"/>
</dbReference>
<keyword evidence="5" id="KW-1185">Reference proteome</keyword>
<protein>
    <submittedName>
        <fullName evidence="4">Bacterial alpha-L-rhamnosidase</fullName>
    </submittedName>
</protein>
<dbReference type="Gene3D" id="2.60.420.10">
    <property type="entry name" value="Maltose phosphorylase, domain 3"/>
    <property type="match status" value="1"/>
</dbReference>
<dbReference type="InterPro" id="IPR008928">
    <property type="entry name" value="6-hairpin_glycosidase_sf"/>
</dbReference>
<dbReference type="SUPFAM" id="SSF49785">
    <property type="entry name" value="Galactose-binding domain-like"/>
    <property type="match status" value="1"/>
</dbReference>
<dbReference type="PANTHER" id="PTHR34987">
    <property type="entry name" value="C, PUTATIVE (AFU_ORTHOLOGUE AFUA_3G02880)-RELATED"/>
    <property type="match status" value="1"/>
</dbReference>
<feature type="domain" description="Alpha-L-rhamnosidase six-hairpin glycosidase" evidence="2">
    <location>
        <begin position="381"/>
        <end position="703"/>
    </location>
</feature>
<dbReference type="SUPFAM" id="SSF48208">
    <property type="entry name" value="Six-hairpin glycosidases"/>
    <property type="match status" value="1"/>
</dbReference>
<evidence type="ECO:0000313" key="4">
    <source>
        <dbReference type="EMBL" id="KAA5541586.1"/>
    </source>
</evidence>
<feature type="signal peptide" evidence="1">
    <location>
        <begin position="1"/>
        <end position="20"/>
    </location>
</feature>
<dbReference type="EMBL" id="VWSF01000021">
    <property type="protein sequence ID" value="KAA5541586.1"/>
    <property type="molecule type" value="Genomic_DNA"/>
</dbReference>
<proteinExistence type="predicted"/>
<dbReference type="InterPro" id="IPR035398">
    <property type="entry name" value="Bac_rhamnosid_C"/>
</dbReference>
<dbReference type="InterPro" id="IPR035396">
    <property type="entry name" value="Bac_rhamnosid6H"/>
</dbReference>
<dbReference type="InterPro" id="IPR012341">
    <property type="entry name" value="6hp_glycosidase-like_sf"/>
</dbReference>
<dbReference type="Pfam" id="PF17390">
    <property type="entry name" value="Bac_rhamnosid_C"/>
    <property type="match status" value="1"/>
</dbReference>
<dbReference type="PANTHER" id="PTHR34987:SF2">
    <property type="entry name" value="B, PUTATIVE (AFU_ORTHOLOGUE AFUA_7G05040)-RELATED"/>
    <property type="match status" value="1"/>
</dbReference>
<accession>A0A5M6D3Z1</accession>
<evidence type="ECO:0000256" key="1">
    <source>
        <dbReference type="SAM" id="SignalP"/>
    </source>
</evidence>
<dbReference type="InterPro" id="IPR008979">
    <property type="entry name" value="Galactose-bd-like_sf"/>
</dbReference>
<organism evidence="4 5">
    <name type="scientific">Adhaeribacter rhizoryzae</name>
    <dbReference type="NCBI Taxonomy" id="2607907"/>
    <lineage>
        <taxon>Bacteria</taxon>
        <taxon>Pseudomonadati</taxon>
        <taxon>Bacteroidota</taxon>
        <taxon>Cytophagia</taxon>
        <taxon>Cytophagales</taxon>
        <taxon>Hymenobacteraceae</taxon>
        <taxon>Adhaeribacter</taxon>
    </lineage>
</organism>
<evidence type="ECO:0000259" key="3">
    <source>
        <dbReference type="Pfam" id="PF17390"/>
    </source>
</evidence>
<dbReference type="Proteomes" id="UP000323426">
    <property type="component" value="Unassembled WGS sequence"/>
</dbReference>
<evidence type="ECO:0000313" key="5">
    <source>
        <dbReference type="Proteomes" id="UP000323426"/>
    </source>
</evidence>
<sequence>MNKAILLLVLFVSCHTLSNAQNLPINPKLLNGHWSAYWITCPNVSQRDYGVYHFRKIIDLKIAPTKFIIHVSGDNRYRILVNNKAVCSGPARSDLYNWNFETVDIAPFLKSGQNIISAVVWNMGEHAPVAQISNQTAFVVQGDSEAERIINTDNTWKVIKNTAYTPCSTDNGTRLKSYMVIGPGDEVNAAAYPWGWENLEFNDKNWLAARQLVNPAPLGYGTDNLWTLVPRSIPLMEETKQRLKEVRRTTGISGVKDKFLAGNSPLVIPANTKVSILLDQGHNTVAYPELITTGGKGAAITLTYAEALFKNGQKGDRDDIEGKEIIGNYDRFLPDGGTNRLFRPLWLRTFRYLQLDIQTKAQPLIISDLYGQYTGYPFQAKASFTSNDNSLKDIWQVGWRTARLCAGETYYDCPYYEQLQYEADTRIQALISLYVAGDDRLMRKAITDFYNSRVPEGLTQGRYPSNRMQVIPTFSLFWVSMLYDYWLHRPDAAFVKQYLIAARGVLDWYEQKIDPNKKMLGPMKWWNFVDYTDAFTEGVPEGADDGNSAIITLQYIYTLQQAAELFNYFNQKEEAAHYKQLAQELSQNTYRQCFDHEKTLMANTPDKNKYSQHANILGILTNTIPATETKEVMEKILQDPSLGQATFYYRFYLTQALKKAGMADLYYSQLTPWRNMLAINLTTFAEKPEPARSDCHAWSASPNYDFLATICGIMPDKPGFATVRVAPALGELTEAQATMPHPAGEIKVSLQRKGKTGMYAEVILPLNVTGTFVWQDKEIMLKSGISRIKFRE</sequence>
<feature type="domain" description="Alpha-L-rhamnosidase C-terminal" evidence="3">
    <location>
        <begin position="712"/>
        <end position="773"/>
    </location>
</feature>
<keyword evidence="1" id="KW-0732">Signal</keyword>
<dbReference type="RefSeq" id="WP_150091443.1">
    <property type="nucleotide sequence ID" value="NZ_VWSF01000021.1"/>
</dbReference>
<comment type="caution">
    <text evidence="4">The sequence shown here is derived from an EMBL/GenBank/DDBJ whole genome shotgun (WGS) entry which is preliminary data.</text>
</comment>
<name>A0A5M6D3Z1_9BACT</name>